<organism evidence="1">
    <name type="scientific">Zea mays</name>
    <name type="common">Maize</name>
    <dbReference type="NCBI Taxonomy" id="4577"/>
    <lineage>
        <taxon>Eukaryota</taxon>
        <taxon>Viridiplantae</taxon>
        <taxon>Streptophyta</taxon>
        <taxon>Embryophyta</taxon>
        <taxon>Tracheophyta</taxon>
        <taxon>Spermatophyta</taxon>
        <taxon>Magnoliopsida</taxon>
        <taxon>Liliopsida</taxon>
        <taxon>Poales</taxon>
        <taxon>Poaceae</taxon>
        <taxon>PACMAD clade</taxon>
        <taxon>Panicoideae</taxon>
        <taxon>Andropogonodae</taxon>
        <taxon>Andropogoneae</taxon>
        <taxon>Tripsacinae</taxon>
        <taxon>Zea</taxon>
    </lineage>
</organism>
<name>B6UDA8_MAIZE</name>
<evidence type="ECO:0000313" key="1">
    <source>
        <dbReference type="EMBL" id="ACG47341.1"/>
    </source>
</evidence>
<dbReference type="AlphaFoldDB" id="B6UDA8"/>
<sequence>MASAARLLAPFSRRGVVSVALAGVERRRPEAASLMGAPVLATVEACASIKVVLQSLCVAREQRQRIVLVDFFLDGAACIELLRSSAS</sequence>
<proteinExistence type="evidence at transcript level"/>
<dbReference type="EMBL" id="EU975223">
    <property type="protein sequence ID" value="ACG47341.1"/>
    <property type="molecule type" value="mRNA"/>
</dbReference>
<reference evidence="1" key="1">
    <citation type="journal article" date="2009" name="Plant Mol. Biol.">
        <title>Insights into corn genes derived from large-scale cDNA sequencing.</title>
        <authorList>
            <person name="Alexandrov N.N."/>
            <person name="Brover V.V."/>
            <person name="Freidin S."/>
            <person name="Troukhan M.E."/>
            <person name="Tatarinova T.V."/>
            <person name="Zhang H."/>
            <person name="Swaller T.J."/>
            <person name="Lu Y.P."/>
            <person name="Bouck J."/>
            <person name="Flavell R.B."/>
            <person name="Feldmann K.A."/>
        </authorList>
    </citation>
    <scope>NUCLEOTIDE SEQUENCE</scope>
</reference>
<protein>
    <submittedName>
        <fullName evidence="1">Uncharacterized protein</fullName>
    </submittedName>
</protein>
<dbReference type="ExpressionAtlas" id="B6UDA8">
    <property type="expression patterns" value="baseline and differential"/>
</dbReference>
<accession>B6UDA8</accession>